<dbReference type="Proteomes" id="UP001651050">
    <property type="component" value="Unassembled WGS sequence"/>
</dbReference>
<feature type="domain" description="HTH luxR-type" evidence="6">
    <location>
        <begin position="169"/>
        <end position="234"/>
    </location>
</feature>
<organism evidence="8 9">
    <name type="scientific">Isoptericola peretonis</name>
    <dbReference type="NCBI Taxonomy" id="2918523"/>
    <lineage>
        <taxon>Bacteria</taxon>
        <taxon>Bacillati</taxon>
        <taxon>Actinomycetota</taxon>
        <taxon>Actinomycetes</taxon>
        <taxon>Micrococcales</taxon>
        <taxon>Promicromonosporaceae</taxon>
        <taxon>Isoptericola</taxon>
    </lineage>
</organism>
<evidence type="ECO:0000259" key="7">
    <source>
        <dbReference type="PROSITE" id="PS50110"/>
    </source>
</evidence>
<feature type="modified residue" description="4-aspartylphosphate" evidence="5">
    <location>
        <position position="60"/>
    </location>
</feature>
<dbReference type="Gene3D" id="3.40.50.2300">
    <property type="match status" value="1"/>
</dbReference>
<dbReference type="SUPFAM" id="SSF52172">
    <property type="entry name" value="CheY-like"/>
    <property type="match status" value="1"/>
</dbReference>
<dbReference type="InterPro" id="IPR011006">
    <property type="entry name" value="CheY-like_superfamily"/>
</dbReference>
<dbReference type="PROSITE" id="PS50110">
    <property type="entry name" value="RESPONSE_REGULATORY"/>
    <property type="match status" value="1"/>
</dbReference>
<dbReference type="RefSeq" id="WP_416345925.1">
    <property type="nucleotide sequence ID" value="NZ_JALQCY010000009.1"/>
</dbReference>
<dbReference type="Pfam" id="PF00072">
    <property type="entry name" value="Response_reg"/>
    <property type="match status" value="1"/>
</dbReference>
<name>A0ABT0J9G9_9MICO</name>
<evidence type="ECO:0000313" key="8">
    <source>
        <dbReference type="EMBL" id="MCK9796068.1"/>
    </source>
</evidence>
<dbReference type="InterPro" id="IPR001789">
    <property type="entry name" value="Sig_transdc_resp-reg_receiver"/>
</dbReference>
<evidence type="ECO:0000256" key="4">
    <source>
        <dbReference type="ARBA" id="ARBA00023163"/>
    </source>
</evidence>
<keyword evidence="9" id="KW-1185">Reference proteome</keyword>
<dbReference type="PRINTS" id="PR00038">
    <property type="entry name" value="HTHLUXR"/>
</dbReference>
<dbReference type="Pfam" id="PF00196">
    <property type="entry name" value="GerE"/>
    <property type="match status" value="1"/>
</dbReference>
<protein>
    <submittedName>
        <fullName evidence="8">Response regulator transcription factor</fullName>
    </submittedName>
</protein>
<dbReference type="InterPro" id="IPR039420">
    <property type="entry name" value="WalR-like"/>
</dbReference>
<dbReference type="InterPro" id="IPR016032">
    <property type="entry name" value="Sig_transdc_resp-reg_C-effctor"/>
</dbReference>
<reference evidence="8 9" key="1">
    <citation type="submission" date="2022-02" db="EMBL/GenBank/DDBJ databases">
        <title>The car tank lid bacteriome: a reservoir of bacteria with potential in bioremediation of fuel.</title>
        <authorList>
            <person name="Vidal-Verdu A."/>
            <person name="Gomez-Martinez D."/>
            <person name="Latorre-Perez A."/>
            <person name="Pereto J."/>
            <person name="Porcar M."/>
        </authorList>
    </citation>
    <scope>NUCLEOTIDE SEQUENCE [LARGE SCALE GENOMIC DNA]</scope>
    <source>
        <strain evidence="8 9">4D.3</strain>
    </source>
</reference>
<dbReference type="EMBL" id="JALQCY010000009">
    <property type="protein sequence ID" value="MCK9796068.1"/>
    <property type="molecule type" value="Genomic_DNA"/>
</dbReference>
<dbReference type="InterPro" id="IPR058245">
    <property type="entry name" value="NreC/VraR/RcsB-like_REC"/>
</dbReference>
<keyword evidence="4" id="KW-0804">Transcription</keyword>
<keyword evidence="3" id="KW-0238">DNA-binding</keyword>
<dbReference type="SMART" id="SM00448">
    <property type="entry name" value="REC"/>
    <property type="match status" value="1"/>
</dbReference>
<keyword evidence="1 5" id="KW-0597">Phosphoprotein</keyword>
<evidence type="ECO:0000256" key="5">
    <source>
        <dbReference type="PROSITE-ProRule" id="PRU00169"/>
    </source>
</evidence>
<dbReference type="CDD" id="cd06170">
    <property type="entry name" value="LuxR_C_like"/>
    <property type="match status" value="1"/>
</dbReference>
<dbReference type="PANTHER" id="PTHR43214:SF24">
    <property type="entry name" value="TRANSCRIPTIONAL REGULATORY PROTEIN NARL-RELATED"/>
    <property type="match status" value="1"/>
</dbReference>
<keyword evidence="2" id="KW-0805">Transcription regulation</keyword>
<feature type="domain" description="Response regulatory" evidence="7">
    <location>
        <begin position="9"/>
        <end position="124"/>
    </location>
</feature>
<dbReference type="SMART" id="SM00421">
    <property type="entry name" value="HTH_LUXR"/>
    <property type="match status" value="1"/>
</dbReference>
<dbReference type="PROSITE" id="PS50043">
    <property type="entry name" value="HTH_LUXR_2"/>
    <property type="match status" value="1"/>
</dbReference>
<evidence type="ECO:0000313" key="9">
    <source>
        <dbReference type="Proteomes" id="UP001651050"/>
    </source>
</evidence>
<evidence type="ECO:0000259" key="6">
    <source>
        <dbReference type="PROSITE" id="PS50043"/>
    </source>
</evidence>
<evidence type="ECO:0000256" key="1">
    <source>
        <dbReference type="ARBA" id="ARBA00022553"/>
    </source>
</evidence>
<comment type="caution">
    <text evidence="8">The sequence shown here is derived from an EMBL/GenBank/DDBJ whole genome shotgun (WGS) entry which is preliminary data.</text>
</comment>
<sequence>MTTTAGPVRVLIADDHAAIRAGLRLLLDAADDVEVVGEASDGSAAVTNARSLRPDVVLMDLRMPGTDGVAATRTITAEGLADVLVLTTFDLDEYVDGALRAGAAGFLLKSAEPAALLDAVRRVAAGDGVLAPEVTRRVLAQLFRGDGAPAPAAGPAGPVPVGAAAAAPADPRLADLTPREVDVLGALGRGLSNQGIADELFITEATAKTHVSRVLAKLGVASRMQAAIVARNVGLA</sequence>
<evidence type="ECO:0000256" key="3">
    <source>
        <dbReference type="ARBA" id="ARBA00023125"/>
    </source>
</evidence>
<accession>A0ABT0J9G9</accession>
<dbReference type="SUPFAM" id="SSF46894">
    <property type="entry name" value="C-terminal effector domain of the bipartite response regulators"/>
    <property type="match status" value="1"/>
</dbReference>
<evidence type="ECO:0000256" key="2">
    <source>
        <dbReference type="ARBA" id="ARBA00023015"/>
    </source>
</evidence>
<dbReference type="InterPro" id="IPR000792">
    <property type="entry name" value="Tscrpt_reg_LuxR_C"/>
</dbReference>
<dbReference type="CDD" id="cd17535">
    <property type="entry name" value="REC_NarL-like"/>
    <property type="match status" value="1"/>
</dbReference>
<gene>
    <name evidence="8" type="ORF">M1843_20185</name>
</gene>
<dbReference type="PANTHER" id="PTHR43214">
    <property type="entry name" value="TWO-COMPONENT RESPONSE REGULATOR"/>
    <property type="match status" value="1"/>
</dbReference>
<proteinExistence type="predicted"/>